<evidence type="ECO:0000313" key="2">
    <source>
        <dbReference type="EMBL" id="EMD17459.1"/>
    </source>
</evidence>
<dbReference type="BioCyc" id="ECAT999415-HMP:GTTI-255-MONOMER"/>
<evidence type="ECO:0000313" key="3">
    <source>
        <dbReference type="Proteomes" id="UP000011758"/>
    </source>
</evidence>
<gene>
    <name evidence="2" type="ORF">HMPREF9943_00246</name>
</gene>
<keyword evidence="3" id="KW-1185">Reference proteome</keyword>
<dbReference type="STRING" id="999415.HMPREF9943_00246"/>
<dbReference type="AlphaFoldDB" id="M2PPG8"/>
<dbReference type="Proteomes" id="UP000011758">
    <property type="component" value="Unassembled WGS sequence"/>
</dbReference>
<dbReference type="RefSeq" id="WP_004801287.1">
    <property type="nucleotide sequence ID" value="NZ_KB446646.1"/>
</dbReference>
<organism evidence="2 3">
    <name type="scientific">Eggerthia catenaformis OT 569 = DSM 20559</name>
    <dbReference type="NCBI Taxonomy" id="999415"/>
    <lineage>
        <taxon>Bacteria</taxon>
        <taxon>Bacillati</taxon>
        <taxon>Bacillota</taxon>
        <taxon>Erysipelotrichia</taxon>
        <taxon>Erysipelotrichales</taxon>
        <taxon>Coprobacillaceae</taxon>
        <taxon>Eggerthia</taxon>
    </lineage>
</organism>
<proteinExistence type="predicted"/>
<dbReference type="Pfam" id="PF17761">
    <property type="entry name" value="DUF1016_N"/>
    <property type="match status" value="1"/>
</dbReference>
<dbReference type="InterPro" id="IPR041527">
    <property type="entry name" value="YhcG_N"/>
</dbReference>
<dbReference type="eggNOG" id="COG4804">
    <property type="taxonomic scope" value="Bacteria"/>
</dbReference>
<dbReference type="EMBL" id="AGEJ01000005">
    <property type="protein sequence ID" value="EMD17459.1"/>
    <property type="molecule type" value="Genomic_DNA"/>
</dbReference>
<sequence length="52" mass="6112">MVEIYWNIGKKIIDGQRLLQELSKQMTKDFGKGFIVVNLKNMRQFYLAFSNG</sequence>
<name>M2PPG8_9FIRM</name>
<dbReference type="PATRIC" id="fig|999415.3.peg.248"/>
<feature type="domain" description="YhcG N-terminal" evidence="1">
    <location>
        <begin position="1"/>
        <end position="50"/>
    </location>
</feature>
<reference evidence="2 3" key="1">
    <citation type="submission" date="2013-02" db="EMBL/GenBank/DDBJ databases">
        <title>The Genome Sequence of Lactobacillus catenaformis F0143.</title>
        <authorList>
            <consortium name="The Broad Institute Genome Sequencing Platform"/>
            <person name="Earl A."/>
            <person name="Ward D."/>
            <person name="Feldgarden M."/>
            <person name="Gevers D."/>
            <person name="Izard J."/>
            <person name="Blanton J.M."/>
            <person name="Mathney J."/>
            <person name="Dewhirst F.E."/>
            <person name="Young S.K."/>
            <person name="Zeng Q."/>
            <person name="Gargeya S."/>
            <person name="Fitzgerald M."/>
            <person name="Haas B."/>
            <person name="Abouelleil A."/>
            <person name="Alvarado L."/>
            <person name="Arachchi H.M."/>
            <person name="Berlin A."/>
            <person name="Chapman S.B."/>
            <person name="Gearin G."/>
            <person name="Goldberg J."/>
            <person name="Griggs A."/>
            <person name="Gujja S."/>
            <person name="Hansen M."/>
            <person name="Heiman D."/>
            <person name="Howarth C."/>
            <person name="Larimer J."/>
            <person name="Lui A."/>
            <person name="MacDonald P.J.P."/>
            <person name="McCowen C."/>
            <person name="Montmayeur A."/>
            <person name="Murphy C."/>
            <person name="Neiman D."/>
            <person name="Pearson M."/>
            <person name="Priest M."/>
            <person name="Roberts A."/>
            <person name="Saif S."/>
            <person name="Shea T."/>
            <person name="Sisk P."/>
            <person name="Stolte C."/>
            <person name="Sykes S."/>
            <person name="Wortman J."/>
            <person name="Nusbaum C."/>
            <person name="Birren B."/>
        </authorList>
    </citation>
    <scope>NUCLEOTIDE SEQUENCE [LARGE SCALE GENOMIC DNA]</scope>
    <source>
        <strain evidence="2 3">OT 569</strain>
    </source>
</reference>
<evidence type="ECO:0000259" key="1">
    <source>
        <dbReference type="Pfam" id="PF17761"/>
    </source>
</evidence>
<protein>
    <recommendedName>
        <fullName evidence="1">YhcG N-terminal domain-containing protein</fullName>
    </recommendedName>
</protein>
<accession>M2PPG8</accession>
<comment type="caution">
    <text evidence="2">The sequence shown here is derived from an EMBL/GenBank/DDBJ whole genome shotgun (WGS) entry which is preliminary data.</text>
</comment>